<evidence type="ECO:0000313" key="3">
    <source>
        <dbReference type="WBParaSite" id="ASIM_0001292101-mRNA-1"/>
    </source>
</evidence>
<dbReference type="EMBL" id="UYRR01031179">
    <property type="protein sequence ID" value="VDK47241.1"/>
    <property type="molecule type" value="Genomic_DNA"/>
</dbReference>
<evidence type="ECO:0000313" key="2">
    <source>
        <dbReference type="Proteomes" id="UP000267096"/>
    </source>
</evidence>
<proteinExistence type="predicted"/>
<keyword evidence="2" id="KW-1185">Reference proteome</keyword>
<dbReference type="WBParaSite" id="ASIM_0001292101-mRNA-1">
    <property type="protein sequence ID" value="ASIM_0001292101-mRNA-1"/>
    <property type="gene ID" value="ASIM_0001292101"/>
</dbReference>
<organism evidence="3">
    <name type="scientific">Anisakis simplex</name>
    <name type="common">Herring worm</name>
    <dbReference type="NCBI Taxonomy" id="6269"/>
    <lineage>
        <taxon>Eukaryota</taxon>
        <taxon>Metazoa</taxon>
        <taxon>Ecdysozoa</taxon>
        <taxon>Nematoda</taxon>
        <taxon>Chromadorea</taxon>
        <taxon>Rhabditida</taxon>
        <taxon>Spirurina</taxon>
        <taxon>Ascaridomorpha</taxon>
        <taxon>Ascaridoidea</taxon>
        <taxon>Anisakidae</taxon>
        <taxon>Anisakis</taxon>
        <taxon>Anisakis simplex complex</taxon>
    </lineage>
</organism>
<protein>
    <submittedName>
        <fullName evidence="3">Secreted protein</fullName>
    </submittedName>
</protein>
<accession>A0A0M3JX66</accession>
<reference evidence="1 2" key="2">
    <citation type="submission" date="2018-11" db="EMBL/GenBank/DDBJ databases">
        <authorList>
            <consortium name="Pathogen Informatics"/>
        </authorList>
    </citation>
    <scope>NUCLEOTIDE SEQUENCE [LARGE SCALE GENOMIC DNA]</scope>
</reference>
<dbReference type="Proteomes" id="UP000267096">
    <property type="component" value="Unassembled WGS sequence"/>
</dbReference>
<gene>
    <name evidence="1" type="ORF">ASIM_LOCUS12387</name>
</gene>
<sequence length="76" mass="8746">MLTIVWKYEMVVLALAECSERITLASSRIRSEWRRGYLWRSPLRSDSGGVLVPSAKFLERWGKKWGLTSNLTSNNS</sequence>
<evidence type="ECO:0000313" key="1">
    <source>
        <dbReference type="EMBL" id="VDK47241.1"/>
    </source>
</evidence>
<name>A0A0M3JX66_ANISI</name>
<reference evidence="3" key="1">
    <citation type="submission" date="2017-02" db="UniProtKB">
        <authorList>
            <consortium name="WormBaseParasite"/>
        </authorList>
    </citation>
    <scope>IDENTIFICATION</scope>
</reference>
<dbReference type="AlphaFoldDB" id="A0A0M3JX66"/>